<comment type="similarity">
    <text evidence="2">Belongs to the ERD2 family.</text>
</comment>
<proteinExistence type="evidence at transcript level"/>
<dbReference type="PROSITE" id="PS00951">
    <property type="entry name" value="ER_LUMEN_RECEPTOR_1"/>
    <property type="match status" value="1"/>
</dbReference>
<keyword evidence="8 11" id="KW-1133">Transmembrane helix</keyword>
<keyword evidence="10 12" id="KW-0675">Receptor</keyword>
<evidence type="ECO:0000256" key="11">
    <source>
        <dbReference type="SAM" id="Phobius"/>
    </source>
</evidence>
<feature type="transmembrane region" description="Helical" evidence="11">
    <location>
        <begin position="152"/>
        <end position="169"/>
    </location>
</feature>
<dbReference type="PANTHER" id="PTHR10585">
    <property type="entry name" value="ER LUMEN PROTEIN RETAINING RECEPTOR"/>
    <property type="match status" value="1"/>
</dbReference>
<evidence type="ECO:0000256" key="5">
    <source>
        <dbReference type="ARBA" id="ARBA00022824"/>
    </source>
</evidence>
<evidence type="ECO:0000256" key="1">
    <source>
        <dbReference type="ARBA" id="ARBA00004477"/>
    </source>
</evidence>
<dbReference type="PRINTS" id="PR00660">
    <property type="entry name" value="ERLUMENR"/>
</dbReference>
<comment type="subcellular location">
    <subcellularLocation>
        <location evidence="1">Endoplasmic reticulum membrane</location>
        <topology evidence="1">Multi-pass membrane protein</topology>
    </subcellularLocation>
</comment>
<name>Q5YER5_BIGNA</name>
<feature type="transmembrane region" description="Helical" evidence="11">
    <location>
        <begin position="91"/>
        <end position="111"/>
    </location>
</feature>
<evidence type="ECO:0000256" key="9">
    <source>
        <dbReference type="ARBA" id="ARBA00023136"/>
    </source>
</evidence>
<dbReference type="GO" id="GO:0046923">
    <property type="term" value="F:ER retention sequence binding"/>
    <property type="evidence" value="ECO:0007669"/>
    <property type="project" value="InterPro"/>
</dbReference>
<keyword evidence="7" id="KW-0653">Protein transport</keyword>
<feature type="transmembrane region" description="Helical" evidence="11">
    <location>
        <begin position="53"/>
        <end position="79"/>
    </location>
</feature>
<evidence type="ECO:0000256" key="4">
    <source>
        <dbReference type="ARBA" id="ARBA00022692"/>
    </source>
</evidence>
<keyword evidence="3" id="KW-0813">Transport</keyword>
<feature type="transmembrane region" description="Helical" evidence="11">
    <location>
        <begin position="123"/>
        <end position="140"/>
    </location>
</feature>
<evidence type="ECO:0000313" key="12">
    <source>
        <dbReference type="EMBL" id="AAT09098.1"/>
    </source>
</evidence>
<feature type="transmembrane region" description="Helical" evidence="11">
    <location>
        <begin position="189"/>
        <end position="208"/>
    </location>
</feature>
<evidence type="ECO:0000256" key="2">
    <source>
        <dbReference type="ARBA" id="ARBA00010120"/>
    </source>
</evidence>
<keyword evidence="4 11" id="KW-0812">Transmembrane</keyword>
<reference evidence="12" key="1">
    <citation type="journal article" date="2004" name="J. Eukaryot. Microbiol.">
        <title>Plastid-targeting peptides from the chlorarachniophyte Bigelowiella natans.</title>
        <authorList>
            <person name="Rogers M.B."/>
            <person name="Archibald J.M."/>
            <person name="Field M.A."/>
            <person name="Li C."/>
            <person name="Striepen B."/>
            <person name="Keeling P.J."/>
        </authorList>
    </citation>
    <scope>NUCLEOTIDE SEQUENCE</scope>
</reference>
<evidence type="ECO:0000256" key="3">
    <source>
        <dbReference type="ARBA" id="ARBA00022448"/>
    </source>
</evidence>
<dbReference type="GO" id="GO:0015031">
    <property type="term" value="P:protein transport"/>
    <property type="evidence" value="ECO:0007669"/>
    <property type="project" value="UniProtKB-KW"/>
</dbReference>
<dbReference type="AlphaFoldDB" id="Q5YER5"/>
<evidence type="ECO:0000256" key="10">
    <source>
        <dbReference type="ARBA" id="ARBA00023170"/>
    </source>
</evidence>
<keyword evidence="5" id="KW-0256">Endoplasmic reticulum</keyword>
<evidence type="ECO:0000256" key="8">
    <source>
        <dbReference type="ARBA" id="ARBA00022989"/>
    </source>
</evidence>
<keyword evidence="9 11" id="KW-0472">Membrane</keyword>
<dbReference type="InterPro" id="IPR000133">
    <property type="entry name" value="ER_ret_rcpt"/>
</dbReference>
<dbReference type="GO" id="GO:0006621">
    <property type="term" value="P:protein retention in ER lumen"/>
    <property type="evidence" value="ECO:0007669"/>
    <property type="project" value="InterPro"/>
</dbReference>
<evidence type="ECO:0000256" key="7">
    <source>
        <dbReference type="ARBA" id="ARBA00022927"/>
    </source>
</evidence>
<dbReference type="EMBL" id="AY543006">
    <property type="protein sequence ID" value="AAT09098.1"/>
    <property type="molecule type" value="mRNA"/>
</dbReference>
<dbReference type="GO" id="GO:0016192">
    <property type="term" value="P:vesicle-mediated transport"/>
    <property type="evidence" value="ECO:0007669"/>
    <property type="project" value="UniProtKB-KW"/>
</dbReference>
<protein>
    <submittedName>
        <fullName evidence="12">KDEL receptor</fullName>
    </submittedName>
</protein>
<sequence length="231" mass="26618">MFNGFRLAGDFLHLSSFVFLLIQFRTAQSCSGISLKSQELYLLVFLTRYMDIFFNFISLYNTIMKLLFISATMYVIYMMRVELKDPTKEPHGTKISAALCGCSLLLALLYNDHNPYGPMWRKFVELAWTFSIYLEAVALVPQMEVLNRAKVVKNLTANYLFALGAYRVFYLLNYGYRFMVDPMFSSREVLIKALGAVVQSALYVRFFMMYLESKQKTGVNADVVMNLKGIV</sequence>
<dbReference type="GO" id="GO:0005789">
    <property type="term" value="C:endoplasmic reticulum membrane"/>
    <property type="evidence" value="ECO:0007669"/>
    <property type="project" value="UniProtKB-SubCell"/>
</dbReference>
<organism evidence="12">
    <name type="scientific">Bigelowiella natans</name>
    <name type="common">Pedinomonas minutissima</name>
    <name type="synonym">Chlorarachnion sp. (strain CCMP621)</name>
    <dbReference type="NCBI Taxonomy" id="227086"/>
    <lineage>
        <taxon>Eukaryota</taxon>
        <taxon>Sar</taxon>
        <taxon>Rhizaria</taxon>
        <taxon>Cercozoa</taxon>
        <taxon>Chlorarachniophyceae</taxon>
        <taxon>Bigelowiella</taxon>
    </lineage>
</organism>
<accession>Q5YER5</accession>
<keyword evidence="6" id="KW-0931">ER-Golgi transport</keyword>
<dbReference type="Pfam" id="PF00810">
    <property type="entry name" value="ER_lumen_recept"/>
    <property type="match status" value="1"/>
</dbReference>
<evidence type="ECO:0000256" key="6">
    <source>
        <dbReference type="ARBA" id="ARBA00022892"/>
    </source>
</evidence>